<dbReference type="Proteomes" id="UP000824238">
    <property type="component" value="Unassembled WGS sequence"/>
</dbReference>
<dbReference type="GO" id="GO:0046872">
    <property type="term" value="F:metal ion binding"/>
    <property type="evidence" value="ECO:0007669"/>
    <property type="project" value="UniProtKB-KW"/>
</dbReference>
<keyword evidence="3" id="KW-0378">Hydrolase</keyword>
<dbReference type="PANTHER" id="PTHR46233:SF3">
    <property type="entry name" value="HYDROXYACYLGLUTATHIONE HYDROLASE GLOC"/>
    <property type="match status" value="1"/>
</dbReference>
<dbReference type="SMART" id="SM00849">
    <property type="entry name" value="Lactamase_B"/>
    <property type="match status" value="1"/>
</dbReference>
<dbReference type="Gene3D" id="3.60.15.10">
    <property type="entry name" value="Ribonuclease Z/Hydroxyacylglutathione hydrolase-like"/>
    <property type="match status" value="1"/>
</dbReference>
<evidence type="ECO:0000313" key="7">
    <source>
        <dbReference type="Proteomes" id="UP000824238"/>
    </source>
</evidence>
<evidence type="ECO:0000256" key="4">
    <source>
        <dbReference type="ARBA" id="ARBA00022833"/>
    </source>
</evidence>
<feature type="domain" description="Metallo-beta-lactamase" evidence="5">
    <location>
        <begin position="12"/>
        <end position="181"/>
    </location>
</feature>
<protein>
    <submittedName>
        <fullName evidence="6">MBL fold metallo-hydrolase</fullName>
    </submittedName>
</protein>
<evidence type="ECO:0000313" key="6">
    <source>
        <dbReference type="EMBL" id="HIR54469.1"/>
    </source>
</evidence>
<evidence type="ECO:0000256" key="3">
    <source>
        <dbReference type="ARBA" id="ARBA00022801"/>
    </source>
</evidence>
<sequence>MLIKTLPVGQLETNCYVVTDEDSLDCAVIDPGDESGTILDYLEDNKLHCRAVLLTHAHFDHVGAANALLEATGARLYMCEKELELVKGGASGRFTVPEDVKYYRDGDTVEVGGLRFEVMETPGHTPGGVTLRCGEALFTGDTLFRGSCGRTDFAGGDMRQELRSLKRIAELPGDYEVYPGHAESSMLSIEREHNPYVRHALEKM</sequence>
<name>A0A9D1DKI7_9FIRM</name>
<dbReference type="SUPFAM" id="SSF56281">
    <property type="entry name" value="Metallo-hydrolase/oxidoreductase"/>
    <property type="match status" value="1"/>
</dbReference>
<reference evidence="6" key="2">
    <citation type="journal article" date="2021" name="PeerJ">
        <title>Extensive microbial diversity within the chicken gut microbiome revealed by metagenomics and culture.</title>
        <authorList>
            <person name="Gilroy R."/>
            <person name="Ravi A."/>
            <person name="Getino M."/>
            <person name="Pursley I."/>
            <person name="Horton D.L."/>
            <person name="Alikhan N.F."/>
            <person name="Baker D."/>
            <person name="Gharbi K."/>
            <person name="Hall N."/>
            <person name="Watson M."/>
            <person name="Adriaenssens E.M."/>
            <person name="Foster-Nyarko E."/>
            <person name="Jarju S."/>
            <person name="Secka A."/>
            <person name="Antonio M."/>
            <person name="Oren A."/>
            <person name="Chaudhuri R.R."/>
            <person name="La Ragione R."/>
            <person name="Hildebrand F."/>
            <person name="Pallen M.J."/>
        </authorList>
    </citation>
    <scope>NUCLEOTIDE SEQUENCE</scope>
    <source>
        <strain evidence="6">ChiGjej3B3-7149</strain>
    </source>
</reference>
<organism evidence="6 7">
    <name type="scientific">Candidatus Scatomorpha intestinigallinarum</name>
    <dbReference type="NCBI Taxonomy" id="2840923"/>
    <lineage>
        <taxon>Bacteria</taxon>
        <taxon>Bacillati</taxon>
        <taxon>Bacillota</taxon>
        <taxon>Clostridia</taxon>
        <taxon>Eubacteriales</taxon>
        <taxon>Candidatus Scatomorpha</taxon>
    </lineage>
</organism>
<dbReference type="InterPro" id="IPR001279">
    <property type="entry name" value="Metallo-B-lactamas"/>
</dbReference>
<gene>
    <name evidence="6" type="ORF">IAD36_02565</name>
</gene>
<keyword evidence="4" id="KW-0862">Zinc</keyword>
<evidence type="ECO:0000256" key="1">
    <source>
        <dbReference type="ARBA" id="ARBA00001947"/>
    </source>
</evidence>
<dbReference type="EMBL" id="DVHH01000067">
    <property type="protein sequence ID" value="HIR54469.1"/>
    <property type="molecule type" value="Genomic_DNA"/>
</dbReference>
<evidence type="ECO:0000259" key="5">
    <source>
        <dbReference type="SMART" id="SM00849"/>
    </source>
</evidence>
<accession>A0A9D1DKI7</accession>
<dbReference type="Pfam" id="PF00753">
    <property type="entry name" value="Lactamase_B"/>
    <property type="match status" value="1"/>
</dbReference>
<dbReference type="CDD" id="cd06262">
    <property type="entry name" value="metallo-hydrolase-like_MBL-fold"/>
    <property type="match status" value="1"/>
</dbReference>
<comment type="cofactor">
    <cofactor evidence="1">
        <name>Zn(2+)</name>
        <dbReference type="ChEBI" id="CHEBI:29105"/>
    </cofactor>
</comment>
<proteinExistence type="predicted"/>
<dbReference type="GO" id="GO:0016787">
    <property type="term" value="F:hydrolase activity"/>
    <property type="evidence" value="ECO:0007669"/>
    <property type="project" value="UniProtKB-KW"/>
</dbReference>
<reference evidence="6" key="1">
    <citation type="submission" date="2020-10" db="EMBL/GenBank/DDBJ databases">
        <authorList>
            <person name="Gilroy R."/>
        </authorList>
    </citation>
    <scope>NUCLEOTIDE SEQUENCE</scope>
    <source>
        <strain evidence="6">ChiGjej3B3-7149</strain>
    </source>
</reference>
<dbReference type="PANTHER" id="PTHR46233">
    <property type="entry name" value="HYDROXYACYLGLUTATHIONE HYDROLASE GLOC"/>
    <property type="match status" value="1"/>
</dbReference>
<dbReference type="InterPro" id="IPR036866">
    <property type="entry name" value="RibonucZ/Hydroxyglut_hydro"/>
</dbReference>
<dbReference type="InterPro" id="IPR051453">
    <property type="entry name" value="MBL_Glyoxalase_II"/>
</dbReference>
<keyword evidence="2" id="KW-0479">Metal-binding</keyword>
<evidence type="ECO:0000256" key="2">
    <source>
        <dbReference type="ARBA" id="ARBA00022723"/>
    </source>
</evidence>
<comment type="caution">
    <text evidence="6">The sequence shown here is derived from an EMBL/GenBank/DDBJ whole genome shotgun (WGS) entry which is preliminary data.</text>
</comment>
<dbReference type="AlphaFoldDB" id="A0A9D1DKI7"/>